<dbReference type="AlphaFoldDB" id="A0A9D2KCT6"/>
<reference evidence="3" key="1">
    <citation type="journal article" date="2021" name="PeerJ">
        <title>Extensive microbial diversity within the chicken gut microbiome revealed by metagenomics and culture.</title>
        <authorList>
            <person name="Gilroy R."/>
            <person name="Ravi A."/>
            <person name="Getino M."/>
            <person name="Pursley I."/>
            <person name="Horton D.L."/>
            <person name="Alikhan N.F."/>
            <person name="Baker D."/>
            <person name="Gharbi K."/>
            <person name="Hall N."/>
            <person name="Watson M."/>
            <person name="Adriaenssens E.M."/>
            <person name="Foster-Nyarko E."/>
            <person name="Jarju S."/>
            <person name="Secka A."/>
            <person name="Antonio M."/>
            <person name="Oren A."/>
            <person name="Chaudhuri R.R."/>
            <person name="La Ragione R."/>
            <person name="Hildebrand F."/>
            <person name="Pallen M.J."/>
        </authorList>
    </citation>
    <scope>NUCLEOTIDE SEQUENCE</scope>
    <source>
        <strain evidence="3">ChiW4-1371</strain>
    </source>
</reference>
<dbReference type="PANTHER" id="PTHR23019:SF0">
    <property type="entry name" value="NUCLEAR PORE MEMBRANE GLYCOPROTEIN 210"/>
    <property type="match status" value="1"/>
</dbReference>
<feature type="chain" id="PRO_5039049816" evidence="1">
    <location>
        <begin position="25"/>
        <end position="893"/>
    </location>
</feature>
<keyword evidence="1" id="KW-0732">Signal</keyword>
<feature type="signal peptide" evidence="1">
    <location>
        <begin position="1"/>
        <end position="24"/>
    </location>
</feature>
<evidence type="ECO:0000256" key="1">
    <source>
        <dbReference type="SAM" id="SignalP"/>
    </source>
</evidence>
<dbReference type="Gene3D" id="2.60.40.1080">
    <property type="match status" value="6"/>
</dbReference>
<dbReference type="Pfam" id="PF02368">
    <property type="entry name" value="Big_2"/>
    <property type="match status" value="4"/>
</dbReference>
<feature type="domain" description="BIG2" evidence="2">
    <location>
        <begin position="251"/>
        <end position="327"/>
    </location>
</feature>
<accession>A0A9D2KCT6</accession>
<evidence type="ECO:0000313" key="3">
    <source>
        <dbReference type="EMBL" id="HIZ90486.1"/>
    </source>
</evidence>
<dbReference type="Proteomes" id="UP000824176">
    <property type="component" value="Unassembled WGS sequence"/>
</dbReference>
<name>A0A9D2KCT6_9BACT</name>
<reference evidence="3" key="2">
    <citation type="submission" date="2021-04" db="EMBL/GenBank/DDBJ databases">
        <authorList>
            <person name="Gilroy R."/>
        </authorList>
    </citation>
    <scope>NUCLEOTIDE SEQUENCE</scope>
    <source>
        <strain evidence="3">ChiW4-1371</strain>
    </source>
</reference>
<feature type="domain" description="BIG2" evidence="2">
    <location>
        <begin position="626"/>
        <end position="707"/>
    </location>
</feature>
<dbReference type="InterPro" id="IPR045197">
    <property type="entry name" value="NUP210-like"/>
</dbReference>
<dbReference type="SMART" id="SM00635">
    <property type="entry name" value="BID_2"/>
    <property type="match status" value="5"/>
</dbReference>
<proteinExistence type="predicted"/>
<dbReference type="SUPFAM" id="SSF49373">
    <property type="entry name" value="Invasin/intimin cell-adhesion fragments"/>
    <property type="match status" value="4"/>
</dbReference>
<evidence type="ECO:0000259" key="2">
    <source>
        <dbReference type="SMART" id="SM00635"/>
    </source>
</evidence>
<comment type="caution">
    <text evidence="3">The sequence shown here is derived from an EMBL/GenBank/DDBJ whole genome shotgun (WGS) entry which is preliminary data.</text>
</comment>
<evidence type="ECO:0000313" key="4">
    <source>
        <dbReference type="Proteomes" id="UP000824176"/>
    </source>
</evidence>
<feature type="domain" description="BIG2" evidence="2">
    <location>
        <begin position="349"/>
        <end position="424"/>
    </location>
</feature>
<dbReference type="EMBL" id="DXAQ01000168">
    <property type="protein sequence ID" value="HIZ90486.1"/>
    <property type="molecule type" value="Genomic_DNA"/>
</dbReference>
<organism evidence="3 4">
    <name type="scientific">Candidatus Mucispirillum faecigallinarum</name>
    <dbReference type="NCBI Taxonomy" id="2838699"/>
    <lineage>
        <taxon>Bacteria</taxon>
        <taxon>Pseudomonadati</taxon>
        <taxon>Deferribacterota</taxon>
        <taxon>Deferribacteres</taxon>
        <taxon>Deferribacterales</taxon>
        <taxon>Mucispirillaceae</taxon>
        <taxon>Mucispirillum</taxon>
    </lineage>
</organism>
<feature type="domain" description="BIG2" evidence="2">
    <location>
        <begin position="49"/>
        <end position="131"/>
    </location>
</feature>
<feature type="domain" description="BIG2" evidence="2">
    <location>
        <begin position="148"/>
        <end position="231"/>
    </location>
</feature>
<dbReference type="PANTHER" id="PTHR23019">
    <property type="entry name" value="NUCLEAR PORE MEMBRANE GLYCOPROTEIN GP210-RELATED"/>
    <property type="match status" value="1"/>
</dbReference>
<dbReference type="InterPro" id="IPR003343">
    <property type="entry name" value="Big_2"/>
</dbReference>
<dbReference type="PROSITE" id="PS51257">
    <property type="entry name" value="PROKAR_LIPOPROTEIN"/>
    <property type="match status" value="1"/>
</dbReference>
<sequence>MKKCMPVILILFTALLFGCNNSLSDNSILGGTTIDNVSSDNTDSDNTVHVTGINVSPDIIELDIAKDSSKNTAQINASVIPANADNQKIGYNSSDPKIADVNENGIVTAYAVGTTNITVASLANVSIFKTVTVIVSNSDTSDEPVIDNVISIEVNANNVELDLNTLQNKSTFQIEAVAKPDEIDESLKTLTFSSNNMDIADVDNQGLITAKSKGNAVITVKSVSNPDVFTNIYVTVIDTTVLDKPSQIVLENNTAELDLNPLNDSNTFQIKATVLPENLDANLKRITYLSDDTNVAEVDNQGLVTANSTGKTVITIKSDVSPEIYTELNITVVDTTPLDTPSSIVLNISAVELDVNPAKNRDSFQIETQVLPNELADNKKGVTYESNDVNTADVSLTGLVTAKKAGKAVITVTSTENSAVKATLNVTVNNTTSEVVEVSDIQVDKQEITLDLTDKVTDTITAAAMPIEAANRLLIYSIEPATLASINNIGEITAKNTDKGTITIKSESNPDIIKQIPLNVTNSAAANGQEIPIKALGFEETGVVLKVGETYQLTPKFTPPNTTQRNIFFDLNTGFYGKYIDLDTTTGLITAKAAGVAWPEIKSYDTSFYPAADIKVQVVDENGPIALNKLSVTPKEMTVNKDSYLGYFGNQIAVNYEPANTTEKGLTFSSDSSLVSINNGIVRVANSTGKAVIKVQSSEHPDIYDTVTLNIIDPFDKEPPVYDDINPSEMDSHTDRMYIKITFDVSSSVGNLYDESERVGIRGIDFQSDTGSGTLITEPAHGYIAPYGYCEKYKCFENMDAFKNTLIAKKNIGINYYVGANNLYTPVLQSGITTYPLYLVFFKTAGVAYTRPTVNLPIDWSKYDPKIHKNAAKFHITVKDKITTFTFDGFETK</sequence>
<protein>
    <submittedName>
        <fullName evidence="3">Ig-like domain-containing protein</fullName>
    </submittedName>
</protein>
<gene>
    <name evidence="3" type="ORF">H9804_11125</name>
</gene>
<dbReference type="InterPro" id="IPR008964">
    <property type="entry name" value="Invasin/intimin_cell_adhesion"/>
</dbReference>